<reference evidence="1 2" key="1">
    <citation type="submission" date="2015-01" db="EMBL/GenBank/DDBJ databases">
        <title>Evolution of Trichinella species and genotypes.</title>
        <authorList>
            <person name="Korhonen P.K."/>
            <person name="Edoardo P."/>
            <person name="Giuseppe L.R."/>
            <person name="Gasser R.B."/>
        </authorList>
    </citation>
    <scope>NUCLEOTIDE SEQUENCE [LARGE SCALE GENOMIC DNA]</scope>
    <source>
        <strain evidence="1">ISS2496</strain>
    </source>
</reference>
<evidence type="ECO:0000313" key="1">
    <source>
        <dbReference type="EMBL" id="KRX85911.1"/>
    </source>
</evidence>
<comment type="caution">
    <text evidence="1">The sequence shown here is derived from an EMBL/GenBank/DDBJ whole genome shotgun (WGS) entry which is preliminary data.</text>
</comment>
<proteinExistence type="predicted"/>
<accession>A0A0V0XDM3</accession>
<name>A0A0V0XDM3_9BILA</name>
<sequence>MGRDRISIWVHICSASKLSSVRRSSNGGLG</sequence>
<organism evidence="1 2">
    <name type="scientific">Trichinella patagoniensis</name>
    <dbReference type="NCBI Taxonomy" id="990121"/>
    <lineage>
        <taxon>Eukaryota</taxon>
        <taxon>Metazoa</taxon>
        <taxon>Ecdysozoa</taxon>
        <taxon>Nematoda</taxon>
        <taxon>Enoplea</taxon>
        <taxon>Dorylaimia</taxon>
        <taxon>Trichinellida</taxon>
        <taxon>Trichinellidae</taxon>
        <taxon>Trichinella</taxon>
    </lineage>
</organism>
<protein>
    <submittedName>
        <fullName evidence="1">Uncharacterized protein</fullName>
    </submittedName>
</protein>
<evidence type="ECO:0000313" key="2">
    <source>
        <dbReference type="Proteomes" id="UP000054783"/>
    </source>
</evidence>
<dbReference type="AlphaFoldDB" id="A0A0V0XDM3"/>
<gene>
    <name evidence="1" type="ORF">T12_762</name>
</gene>
<feature type="non-terminal residue" evidence="1">
    <location>
        <position position="30"/>
    </location>
</feature>
<dbReference type="Proteomes" id="UP000054783">
    <property type="component" value="Unassembled WGS sequence"/>
</dbReference>
<dbReference type="EMBL" id="JYDQ01005212">
    <property type="protein sequence ID" value="KRX85911.1"/>
    <property type="molecule type" value="Genomic_DNA"/>
</dbReference>
<keyword evidence="2" id="KW-1185">Reference proteome</keyword>